<protein>
    <submittedName>
        <fullName evidence="1">Uncharacterized protein</fullName>
    </submittedName>
</protein>
<organism evidence="1 2">
    <name type="scientific">Bradyrhizobium japonicum</name>
    <dbReference type="NCBI Taxonomy" id="375"/>
    <lineage>
        <taxon>Bacteria</taxon>
        <taxon>Pseudomonadati</taxon>
        <taxon>Pseudomonadota</taxon>
        <taxon>Alphaproteobacteria</taxon>
        <taxon>Hyphomicrobiales</taxon>
        <taxon>Nitrobacteraceae</taxon>
        <taxon>Bradyrhizobium</taxon>
    </lineage>
</organism>
<sequence>MAWKAVEPRDVLHHVRVFLGRRPRCMHKNAKSMPALRMVKASKINRQSLLEQHPDSVLKLGNFVNATTDPL</sequence>
<reference evidence="1 2" key="1">
    <citation type="submission" date="2014-09" db="EMBL/GenBank/DDBJ databases">
        <title>Draft genome of Bradyrhizobium japonicum Is-34.</title>
        <authorList>
            <person name="Tsurumaru H."/>
            <person name="Yamakawa T."/>
            <person name="Hashimoto S."/>
            <person name="Okizaki K."/>
            <person name="Kanesaki Y."/>
            <person name="Yoshikawa H."/>
            <person name="Yajima S."/>
        </authorList>
    </citation>
    <scope>NUCLEOTIDE SEQUENCE [LARGE SCALE GENOMIC DNA]</scope>
    <source>
        <strain evidence="1 2">Is-34</strain>
    </source>
</reference>
<gene>
    <name evidence="1" type="ORF">MA20_07715</name>
</gene>
<comment type="caution">
    <text evidence="1">The sequence shown here is derived from an EMBL/GenBank/DDBJ whole genome shotgun (WGS) entry which is preliminary data.</text>
</comment>
<evidence type="ECO:0000313" key="1">
    <source>
        <dbReference type="EMBL" id="KGT80467.1"/>
    </source>
</evidence>
<proteinExistence type="predicted"/>
<dbReference type="EMBL" id="JRPN01000004">
    <property type="protein sequence ID" value="KGT80467.1"/>
    <property type="molecule type" value="Genomic_DNA"/>
</dbReference>
<dbReference type="AlphaFoldDB" id="A0A0A3Y1A4"/>
<name>A0A0A3Y1A4_BRAJP</name>
<evidence type="ECO:0000313" key="2">
    <source>
        <dbReference type="Proteomes" id="UP000030377"/>
    </source>
</evidence>
<dbReference type="Proteomes" id="UP000030377">
    <property type="component" value="Unassembled WGS sequence"/>
</dbReference>
<accession>A0A0A3Y1A4</accession>